<dbReference type="InterPro" id="IPR010730">
    <property type="entry name" value="HET"/>
</dbReference>
<evidence type="ECO:0000313" key="2">
    <source>
        <dbReference type="EMBL" id="KAK1573875.1"/>
    </source>
</evidence>
<dbReference type="RefSeq" id="XP_060409446.1">
    <property type="nucleotide sequence ID" value="XM_060562341.1"/>
</dbReference>
<organism evidence="2 3">
    <name type="scientific">Colletotrichum navitas</name>
    <dbReference type="NCBI Taxonomy" id="681940"/>
    <lineage>
        <taxon>Eukaryota</taxon>
        <taxon>Fungi</taxon>
        <taxon>Dikarya</taxon>
        <taxon>Ascomycota</taxon>
        <taxon>Pezizomycotina</taxon>
        <taxon>Sordariomycetes</taxon>
        <taxon>Hypocreomycetidae</taxon>
        <taxon>Glomerellales</taxon>
        <taxon>Glomerellaceae</taxon>
        <taxon>Colletotrichum</taxon>
        <taxon>Colletotrichum graminicola species complex</taxon>
    </lineage>
</organism>
<dbReference type="PANTHER" id="PTHR33112">
    <property type="entry name" value="DOMAIN PROTEIN, PUTATIVE-RELATED"/>
    <property type="match status" value="1"/>
</dbReference>
<evidence type="ECO:0000313" key="3">
    <source>
        <dbReference type="Proteomes" id="UP001230504"/>
    </source>
</evidence>
<dbReference type="EMBL" id="JAHLJV010000084">
    <property type="protein sequence ID" value="KAK1573875.1"/>
    <property type="molecule type" value="Genomic_DNA"/>
</dbReference>
<proteinExistence type="predicted"/>
<sequence length="640" mass="72657">MPLCTACSRLDLGDLLDEDDELQDMVLHDSVAILKEGTSSCDLCRLLYNSITDKLKGEGVSIDESAWSDPDSRVILRGIQYQDEDYLPCGLIWVKVRCASLGHRAYSYFGLYPEEGTPGLEGVVIGRPIKPPGEQIGLVSDWVKSCDRNHKGCHSDPCPLPTRVVDVGLDGHREPRLVVTGGAAGRYTTLSHCWGSHPVIRTTSRTIEDHLRALPLETLPKTFRDAVLITRSLGIQYIWIDSLCIVQDSTEDWELESVKMGTIYASSYLTIAASASKDSTGGCFMPRNTSIDVKVRFTVRNSGDPRPTSVFVRPRPRDFSHLPMSALHVRAWVTQERLLSARMIHYDADQLLWECRESRLTEDGVPVGAFSVARNVEWDERLHFSYPFSQSRSRPNFVWDWYDMVSAYSSRGITKSHDRLPALSGLAKAMEECTGQKYVAGLWKFHLGYGLLWRRSEQWLRKPGDGYRAPSWSWASLEGRVFMPEIATMVPYGNEMEIMIDIVDVHTTPLGLDPRGMLRSGYIKLKGKLKVADSRVDPATPGHKWFAKYQNGLAVDFLNYNDEMVGVAYFDEEYHSGKEERPLHYLQVARRLMEPSRWHGLLLEPTDEKNQFRRVGFCRTEEFPSRDWFANADEETIMIV</sequence>
<dbReference type="AlphaFoldDB" id="A0AAD8PQF2"/>
<comment type="caution">
    <text evidence="2">The sequence shown here is derived from an EMBL/GenBank/DDBJ whole genome shotgun (WGS) entry which is preliminary data.</text>
</comment>
<reference evidence="2" key="1">
    <citation type="submission" date="2021-06" db="EMBL/GenBank/DDBJ databases">
        <title>Comparative genomics, transcriptomics and evolutionary studies reveal genomic signatures of adaptation to plant cell wall in hemibiotrophic fungi.</title>
        <authorList>
            <consortium name="DOE Joint Genome Institute"/>
            <person name="Baroncelli R."/>
            <person name="Diaz J.F."/>
            <person name="Benocci T."/>
            <person name="Peng M."/>
            <person name="Battaglia E."/>
            <person name="Haridas S."/>
            <person name="Andreopoulos W."/>
            <person name="Labutti K."/>
            <person name="Pangilinan J."/>
            <person name="Floch G.L."/>
            <person name="Makela M.R."/>
            <person name="Henrissat B."/>
            <person name="Grigoriev I.V."/>
            <person name="Crouch J.A."/>
            <person name="De Vries R.P."/>
            <person name="Sukno S.A."/>
            <person name="Thon M.R."/>
        </authorList>
    </citation>
    <scope>NUCLEOTIDE SEQUENCE</scope>
    <source>
        <strain evidence="2">CBS 125086</strain>
    </source>
</reference>
<accession>A0AAD8PQF2</accession>
<protein>
    <submittedName>
        <fullName evidence="2">Heterokaryon incompatibility protein</fullName>
    </submittedName>
</protein>
<name>A0AAD8PQF2_9PEZI</name>
<feature type="domain" description="Heterokaryon incompatibility" evidence="1">
    <location>
        <begin position="187"/>
        <end position="336"/>
    </location>
</feature>
<dbReference type="Pfam" id="PF06985">
    <property type="entry name" value="HET"/>
    <property type="match status" value="1"/>
</dbReference>
<keyword evidence="3" id="KW-1185">Reference proteome</keyword>
<evidence type="ECO:0000259" key="1">
    <source>
        <dbReference type="Pfam" id="PF06985"/>
    </source>
</evidence>
<gene>
    <name evidence="2" type="ORF">LY79DRAFT_640717</name>
</gene>
<dbReference type="GeneID" id="85446581"/>
<dbReference type="Proteomes" id="UP001230504">
    <property type="component" value="Unassembled WGS sequence"/>
</dbReference>
<dbReference type="PANTHER" id="PTHR33112:SF8">
    <property type="entry name" value="HETEROKARYON INCOMPATIBILITY DOMAIN-CONTAINING PROTEIN"/>
    <property type="match status" value="1"/>
</dbReference>